<dbReference type="Gene3D" id="2.160.20.80">
    <property type="entry name" value="E3 ubiquitin-protein ligase SopA"/>
    <property type="match status" value="1"/>
</dbReference>
<dbReference type="SUPFAM" id="SSF141571">
    <property type="entry name" value="Pentapeptide repeat-like"/>
    <property type="match status" value="1"/>
</dbReference>
<evidence type="ECO:0000313" key="3">
    <source>
        <dbReference type="Proteomes" id="UP001056708"/>
    </source>
</evidence>
<accession>A0ABY5AQF2</accession>
<dbReference type="Proteomes" id="UP001056708">
    <property type="component" value="Chromosome"/>
</dbReference>
<protein>
    <submittedName>
        <fullName evidence="2">Pentapeptide repeat-containing protein</fullName>
    </submittedName>
</protein>
<feature type="transmembrane region" description="Helical" evidence="1">
    <location>
        <begin position="19"/>
        <end position="42"/>
    </location>
</feature>
<sequence length="182" mass="19985">MNYEDEQCWYRFGSHARAIARSMGITVICLILVAIAQLGLAVPQAQAVAYEKQTLYGSDFSGQDLRDSNFTLATIRACDFSKANLQGVQLFRTKFKNVNLEGADLSFATLDSALFLESNLKNAILEGAFAYNSEFRNTDIEGADFTDIFLSDDTLVDLCEVASGTNPVTGNDTRDTLGCDYL</sequence>
<dbReference type="Pfam" id="PF00805">
    <property type="entry name" value="Pentapeptide"/>
    <property type="match status" value="2"/>
</dbReference>
<dbReference type="InterPro" id="IPR044213">
    <property type="entry name" value="At2g44920-like"/>
</dbReference>
<keyword evidence="1" id="KW-0812">Transmembrane</keyword>
<organism evidence="2 3">
    <name type="scientific">Phormidium yuhuli AB48</name>
    <dbReference type="NCBI Taxonomy" id="2940671"/>
    <lineage>
        <taxon>Bacteria</taxon>
        <taxon>Bacillati</taxon>
        <taxon>Cyanobacteriota</taxon>
        <taxon>Cyanophyceae</taxon>
        <taxon>Oscillatoriophycideae</taxon>
        <taxon>Oscillatoriales</taxon>
        <taxon>Oscillatoriaceae</taxon>
        <taxon>Phormidium</taxon>
        <taxon>Phormidium yuhuli</taxon>
    </lineage>
</organism>
<dbReference type="InterPro" id="IPR001646">
    <property type="entry name" value="5peptide_repeat"/>
</dbReference>
<name>A0ABY5AQF2_9CYAN</name>
<proteinExistence type="predicted"/>
<keyword evidence="1" id="KW-1133">Transmembrane helix</keyword>
<dbReference type="RefSeq" id="WP_252663475.1">
    <property type="nucleotide sequence ID" value="NZ_CP098611.1"/>
</dbReference>
<dbReference type="PANTHER" id="PTHR47200:SF2">
    <property type="entry name" value="THYLAKOID LUMENAL 15 KDA PROTEIN 1, CHLOROPLASTIC"/>
    <property type="match status" value="1"/>
</dbReference>
<dbReference type="PANTHER" id="PTHR47200">
    <property type="entry name" value="THYLAKOID LUMENAL 15 KDA PROTEIN 1, CHLOROPLASTIC"/>
    <property type="match status" value="1"/>
</dbReference>
<reference evidence="2" key="1">
    <citation type="submission" date="2022-06" db="EMBL/GenBank/DDBJ databases">
        <title>Genome sequence of Phormidium yuhuli AB48 isolated from an industrial photobioreactor environment.</title>
        <authorList>
            <person name="Qiu Y."/>
            <person name="Noonan A.J.C."/>
            <person name="Dofher K."/>
            <person name="Koch M."/>
            <person name="Kieft B."/>
            <person name="Lin X."/>
            <person name="Ziels R.M."/>
            <person name="Hallam S.J."/>
        </authorList>
    </citation>
    <scope>NUCLEOTIDE SEQUENCE</scope>
    <source>
        <strain evidence="2">AB48</strain>
    </source>
</reference>
<evidence type="ECO:0000256" key="1">
    <source>
        <dbReference type="SAM" id="Phobius"/>
    </source>
</evidence>
<keyword evidence="3" id="KW-1185">Reference proteome</keyword>
<gene>
    <name evidence="2" type="ORF">NEA10_01590</name>
</gene>
<evidence type="ECO:0000313" key="2">
    <source>
        <dbReference type="EMBL" id="USR91452.1"/>
    </source>
</evidence>
<dbReference type="EMBL" id="CP098611">
    <property type="protein sequence ID" value="USR91452.1"/>
    <property type="molecule type" value="Genomic_DNA"/>
</dbReference>
<keyword evidence="1" id="KW-0472">Membrane</keyword>